<dbReference type="Pfam" id="PF13580">
    <property type="entry name" value="SIS_2"/>
    <property type="match status" value="1"/>
</dbReference>
<dbReference type="InterPro" id="IPR050099">
    <property type="entry name" value="SIS_GmhA/DiaA_subfam"/>
</dbReference>
<dbReference type="GO" id="GO:0097367">
    <property type="term" value="F:carbohydrate derivative binding"/>
    <property type="evidence" value="ECO:0007669"/>
    <property type="project" value="InterPro"/>
</dbReference>
<dbReference type="PANTHER" id="PTHR30390:SF7">
    <property type="entry name" value="PHOSPHOHEPTOSE ISOMERASE"/>
    <property type="match status" value="1"/>
</dbReference>
<organism evidence="2 3">
    <name type="scientific">candidate division KSB3 bacterium</name>
    <dbReference type="NCBI Taxonomy" id="2044937"/>
    <lineage>
        <taxon>Bacteria</taxon>
        <taxon>candidate division KSB3</taxon>
    </lineage>
</organism>
<evidence type="ECO:0000313" key="3">
    <source>
        <dbReference type="Proteomes" id="UP000649604"/>
    </source>
</evidence>
<feature type="domain" description="SIS" evidence="1">
    <location>
        <begin position="43"/>
        <end position="194"/>
    </location>
</feature>
<dbReference type="GO" id="GO:1901135">
    <property type="term" value="P:carbohydrate derivative metabolic process"/>
    <property type="evidence" value="ECO:0007669"/>
    <property type="project" value="InterPro"/>
</dbReference>
<dbReference type="SUPFAM" id="SSF53697">
    <property type="entry name" value="SIS domain"/>
    <property type="match status" value="1"/>
</dbReference>
<dbReference type="AlphaFoldDB" id="A0A9D5Q807"/>
<dbReference type="Gene3D" id="3.40.50.10490">
    <property type="entry name" value="Glucose-6-phosphate isomerase like protein, domain 1"/>
    <property type="match status" value="1"/>
</dbReference>
<dbReference type="Proteomes" id="UP000649604">
    <property type="component" value="Unassembled WGS sequence"/>
</dbReference>
<evidence type="ECO:0000259" key="1">
    <source>
        <dbReference type="PROSITE" id="PS51464"/>
    </source>
</evidence>
<sequence>MTVKQSATAYFQTLASLVLTTHITEQDGTVLALDEGFRRAVELIISVQAASGKAMVIGNGGSAAIASHTQNDLCKAVGLRAVGFYETPLLTALSNDYGYETVFERQVDFWADSGDLLIAISSSGQSENILQAVKMAKTRGCSIITLSGFHSENTLRCLGNLNFYIAADTYGYVEAAHAVLAHFLTDSALECNEPSTLVKDDTNAS</sequence>
<reference evidence="2" key="1">
    <citation type="submission" date="2019-11" db="EMBL/GenBank/DDBJ databases">
        <title>Microbial mats filling the niche in hypersaline microbial mats.</title>
        <authorList>
            <person name="Wong H.L."/>
            <person name="Macleod F.I."/>
            <person name="White R.A. III"/>
            <person name="Burns B.P."/>
        </authorList>
    </citation>
    <scope>NUCLEOTIDE SEQUENCE</scope>
    <source>
        <strain evidence="2">Rbin_158</strain>
    </source>
</reference>
<accession>A0A9D5Q807</accession>
<dbReference type="InterPro" id="IPR001347">
    <property type="entry name" value="SIS_dom"/>
</dbReference>
<evidence type="ECO:0000313" key="2">
    <source>
        <dbReference type="EMBL" id="MBD3326847.1"/>
    </source>
</evidence>
<dbReference type="EMBL" id="WJJP01000647">
    <property type="protein sequence ID" value="MBD3326847.1"/>
    <property type="molecule type" value="Genomic_DNA"/>
</dbReference>
<dbReference type="PROSITE" id="PS51464">
    <property type="entry name" value="SIS"/>
    <property type="match status" value="1"/>
</dbReference>
<protein>
    <submittedName>
        <fullName evidence="2">SIS domain-containing protein</fullName>
    </submittedName>
</protein>
<comment type="caution">
    <text evidence="2">The sequence shown here is derived from an EMBL/GenBank/DDBJ whole genome shotgun (WGS) entry which is preliminary data.</text>
</comment>
<proteinExistence type="predicted"/>
<name>A0A9D5Q807_9BACT</name>
<dbReference type="InterPro" id="IPR035461">
    <property type="entry name" value="GmhA/DiaA"/>
</dbReference>
<dbReference type="CDD" id="cd05006">
    <property type="entry name" value="SIS_GmhA"/>
    <property type="match status" value="1"/>
</dbReference>
<gene>
    <name evidence="2" type="ORF">GF339_19845</name>
</gene>
<dbReference type="PANTHER" id="PTHR30390">
    <property type="entry name" value="SEDOHEPTULOSE 7-PHOSPHATE ISOMERASE / DNAA INITIATOR-ASSOCIATING FACTOR FOR REPLICATION INITIATION"/>
    <property type="match status" value="1"/>
</dbReference>
<dbReference type="InterPro" id="IPR046348">
    <property type="entry name" value="SIS_dom_sf"/>
</dbReference>